<dbReference type="InterPro" id="IPR008490">
    <property type="entry name" value="Transposase_InsH_N"/>
</dbReference>
<evidence type="ECO:0000256" key="4">
    <source>
        <dbReference type="ARBA" id="ARBA00023125"/>
    </source>
</evidence>
<dbReference type="RefSeq" id="WP_104808844.1">
    <property type="nucleotide sequence ID" value="NZ_MQUA01000013.1"/>
</dbReference>
<comment type="function">
    <text evidence="1">Involved in the transposition of the insertion sequence IS5.</text>
</comment>
<evidence type="ECO:0000259" key="6">
    <source>
        <dbReference type="Pfam" id="PF01609"/>
    </source>
</evidence>
<keyword evidence="5" id="KW-0233">DNA recombination</keyword>
<dbReference type="GO" id="GO:0003677">
    <property type="term" value="F:DNA binding"/>
    <property type="evidence" value="ECO:0007669"/>
    <property type="project" value="UniProtKB-KW"/>
</dbReference>
<dbReference type="PANTHER" id="PTHR35604:SF2">
    <property type="entry name" value="TRANSPOSASE INSH FOR INSERTION SEQUENCE ELEMENT IS5A-RELATED"/>
    <property type="match status" value="1"/>
</dbReference>
<sequence length="347" mass="39744">MKIQKQPTLADSICDLRARKIKKTFFTQINTLIDWDTISILINNDYLKGKSATGKPSYDGTLLFKMCLLQSWYGLSDYEVEDRINDSLSFSYFCGMTIEQVAPDHSTLSRFRTALTKTQTFEKLFTSINKQLEAHNIIVKTGLIIDASVIDTPLRPKGKTNFKVTEDRCADQVEVHKEYPDSVDKEGTWLKKRGKYHFGFKKHHVTDNEGLVLGVLTTTASKNEIANLEEVLETVNVALPKDIPLKADKGYQSKKNVAILKKRNLKNHILKKAVKNKPLTKWETRFNKLIGKTRFKVERTFGGIKLWFKGGIARYRGMKKMHTQNLMEAMCYNLYRSPGIFASNCKN</sequence>
<feature type="domain" description="Transposase InsH N-terminal" evidence="7">
    <location>
        <begin position="18"/>
        <end position="113"/>
    </location>
</feature>
<organism evidence="8 10">
    <name type="scientific">Polaribacter filamentus</name>
    <dbReference type="NCBI Taxonomy" id="53483"/>
    <lineage>
        <taxon>Bacteria</taxon>
        <taxon>Pseudomonadati</taxon>
        <taxon>Bacteroidota</taxon>
        <taxon>Flavobacteriia</taxon>
        <taxon>Flavobacteriales</taxon>
        <taxon>Flavobacteriaceae</taxon>
    </lineage>
</organism>
<evidence type="ECO:0000256" key="5">
    <source>
        <dbReference type="ARBA" id="ARBA00023172"/>
    </source>
</evidence>
<dbReference type="InterPro" id="IPR047959">
    <property type="entry name" value="Transpos_IS5"/>
</dbReference>
<comment type="similarity">
    <text evidence="2">Belongs to the transposase 11 family.</text>
</comment>
<keyword evidence="4" id="KW-0238">DNA-binding</keyword>
<dbReference type="GO" id="GO:0004803">
    <property type="term" value="F:transposase activity"/>
    <property type="evidence" value="ECO:0007669"/>
    <property type="project" value="InterPro"/>
</dbReference>
<feature type="domain" description="Transposase IS4-like" evidence="6">
    <location>
        <begin position="140"/>
        <end position="334"/>
    </location>
</feature>
<evidence type="ECO:0008006" key="11">
    <source>
        <dbReference type="Google" id="ProtNLM"/>
    </source>
</evidence>
<dbReference type="AlphaFoldDB" id="A0A2S7KVC7"/>
<evidence type="ECO:0000256" key="3">
    <source>
        <dbReference type="ARBA" id="ARBA00022578"/>
    </source>
</evidence>
<evidence type="ECO:0000256" key="1">
    <source>
        <dbReference type="ARBA" id="ARBA00003544"/>
    </source>
</evidence>
<evidence type="ECO:0000313" key="9">
    <source>
        <dbReference type="EMBL" id="PQB06726.1"/>
    </source>
</evidence>
<dbReference type="GO" id="GO:0006313">
    <property type="term" value="P:DNA transposition"/>
    <property type="evidence" value="ECO:0007669"/>
    <property type="project" value="InterPro"/>
</dbReference>
<dbReference type="InterPro" id="IPR002559">
    <property type="entry name" value="Transposase_11"/>
</dbReference>
<comment type="caution">
    <text evidence="8">The sequence shown here is derived from an EMBL/GenBank/DDBJ whole genome shotgun (WGS) entry which is preliminary data.</text>
</comment>
<evidence type="ECO:0000256" key="2">
    <source>
        <dbReference type="ARBA" id="ARBA00010075"/>
    </source>
</evidence>
<dbReference type="OrthoDB" id="890578at2"/>
<dbReference type="Pfam" id="PF05598">
    <property type="entry name" value="DUF772"/>
    <property type="match status" value="1"/>
</dbReference>
<keyword evidence="10" id="KW-1185">Reference proteome</keyword>
<protein>
    <recommendedName>
        <fullName evidence="11">IS5 family transposase</fullName>
    </recommendedName>
</protein>
<evidence type="ECO:0000313" key="10">
    <source>
        <dbReference type="Proteomes" id="UP000239522"/>
    </source>
</evidence>
<evidence type="ECO:0000259" key="7">
    <source>
        <dbReference type="Pfam" id="PF05598"/>
    </source>
</evidence>
<proteinExistence type="inferred from homology"/>
<dbReference type="Pfam" id="PF01609">
    <property type="entry name" value="DDE_Tnp_1"/>
    <property type="match status" value="1"/>
</dbReference>
<dbReference type="Proteomes" id="UP000239522">
    <property type="component" value="Unassembled WGS sequence"/>
</dbReference>
<dbReference type="PANTHER" id="PTHR35604">
    <property type="entry name" value="TRANSPOSASE INSH FOR INSERTION SEQUENCE ELEMENT IS5A-RELATED"/>
    <property type="match status" value="1"/>
</dbReference>
<evidence type="ECO:0000313" key="8">
    <source>
        <dbReference type="EMBL" id="PQB06591.1"/>
    </source>
</evidence>
<accession>A0A2S7KVC7</accession>
<reference evidence="8 10" key="1">
    <citation type="submission" date="2016-11" db="EMBL/GenBank/DDBJ databases">
        <title>Trade-off between light-utilization and light-protection in marine flavobacteria.</title>
        <authorList>
            <person name="Kumagai Y."/>
        </authorList>
    </citation>
    <scope>NUCLEOTIDE SEQUENCE [LARGE SCALE GENOMIC DNA]</scope>
    <source>
        <strain evidence="8 10">ATCC 700397</strain>
    </source>
</reference>
<name>A0A2S7KVC7_9FLAO</name>
<dbReference type="NCBIfam" id="NF033581">
    <property type="entry name" value="transpos_IS5_4"/>
    <property type="match status" value="1"/>
</dbReference>
<dbReference type="EMBL" id="MQUA01000013">
    <property type="protein sequence ID" value="PQB06591.1"/>
    <property type="molecule type" value="Genomic_DNA"/>
</dbReference>
<keyword evidence="3" id="KW-0815">Transposition</keyword>
<dbReference type="EMBL" id="MQUA01000013">
    <property type="protein sequence ID" value="PQB06726.1"/>
    <property type="molecule type" value="Genomic_DNA"/>
</dbReference>
<gene>
    <name evidence="8" type="ORF">BST83_05010</name>
    <name evidence="9" type="ORF">BST83_05830</name>
</gene>